<dbReference type="AlphaFoldDB" id="A0A158PSH9"/>
<accession>A0A158PSH9</accession>
<keyword evidence="2" id="KW-0808">Transferase</keyword>
<reference evidence="15" key="1">
    <citation type="submission" date="2016-04" db="UniProtKB">
        <authorList>
            <consortium name="WormBaseParasite"/>
        </authorList>
    </citation>
    <scope>IDENTIFICATION</scope>
</reference>
<dbReference type="GO" id="GO:0008270">
    <property type="term" value="F:zinc ion binding"/>
    <property type="evidence" value="ECO:0007669"/>
    <property type="project" value="UniProtKB-KW"/>
</dbReference>
<evidence type="ECO:0000256" key="8">
    <source>
        <dbReference type="ARBA" id="ARBA00022989"/>
    </source>
</evidence>
<keyword evidence="14" id="KW-1185">Reference proteome</keyword>
<evidence type="ECO:0000313" key="14">
    <source>
        <dbReference type="Proteomes" id="UP000278627"/>
    </source>
</evidence>
<keyword evidence="6" id="KW-0833">Ubl conjugation pathway</keyword>
<keyword evidence="3 11" id="KW-0812">Transmembrane</keyword>
<gene>
    <name evidence="13" type="ORF">BPAG_LOCUS13053</name>
</gene>
<dbReference type="EMBL" id="UZAD01013348">
    <property type="protein sequence ID" value="VDN94239.1"/>
    <property type="molecule type" value="Genomic_DNA"/>
</dbReference>
<evidence type="ECO:0000256" key="4">
    <source>
        <dbReference type="ARBA" id="ARBA00022723"/>
    </source>
</evidence>
<dbReference type="GO" id="GO:0004842">
    <property type="term" value="F:ubiquitin-protein transferase activity"/>
    <property type="evidence" value="ECO:0007669"/>
    <property type="project" value="TreeGrafter"/>
</dbReference>
<name>A0A158PSH9_BRUPA</name>
<evidence type="ECO:0000256" key="3">
    <source>
        <dbReference type="ARBA" id="ARBA00022692"/>
    </source>
</evidence>
<evidence type="ECO:0000256" key="5">
    <source>
        <dbReference type="ARBA" id="ARBA00022771"/>
    </source>
</evidence>
<dbReference type="Gene3D" id="3.30.40.10">
    <property type="entry name" value="Zinc/RING finger domain, C3HC4 (zinc finger)"/>
    <property type="match status" value="2"/>
</dbReference>
<dbReference type="InterPro" id="IPR011016">
    <property type="entry name" value="Znf_RING-CH"/>
</dbReference>
<organism evidence="15">
    <name type="scientific">Brugia pahangi</name>
    <name type="common">Filarial nematode worm</name>
    <dbReference type="NCBI Taxonomy" id="6280"/>
    <lineage>
        <taxon>Eukaryota</taxon>
        <taxon>Metazoa</taxon>
        <taxon>Ecdysozoa</taxon>
        <taxon>Nematoda</taxon>
        <taxon>Chromadorea</taxon>
        <taxon>Rhabditida</taxon>
        <taxon>Spirurina</taxon>
        <taxon>Spiruromorpha</taxon>
        <taxon>Filarioidea</taxon>
        <taxon>Onchocercidae</taxon>
        <taxon>Brugia</taxon>
    </lineage>
</organism>
<feature type="domain" description="RING-CH-type" evidence="12">
    <location>
        <begin position="311"/>
        <end position="375"/>
    </location>
</feature>
<evidence type="ECO:0000256" key="2">
    <source>
        <dbReference type="ARBA" id="ARBA00022679"/>
    </source>
</evidence>
<evidence type="ECO:0000313" key="13">
    <source>
        <dbReference type="EMBL" id="VDN94239.1"/>
    </source>
</evidence>
<dbReference type="GO" id="GO:0016567">
    <property type="term" value="P:protein ubiquitination"/>
    <property type="evidence" value="ECO:0007669"/>
    <property type="project" value="TreeGrafter"/>
</dbReference>
<keyword evidence="8 11" id="KW-1133">Transmembrane helix</keyword>
<dbReference type="PANTHER" id="PTHR46065">
    <property type="entry name" value="E3 UBIQUITIN-PROTEIN LIGASE MARCH 2/3 FAMILY MEMBER"/>
    <property type="match status" value="1"/>
</dbReference>
<evidence type="ECO:0000256" key="10">
    <source>
        <dbReference type="SAM" id="MobiDB-lite"/>
    </source>
</evidence>
<keyword evidence="9 11" id="KW-0472">Membrane</keyword>
<sequence>ATPAGSGCIPPRAEQRCFLTWRRTKQQQQQQQQLQKDIKTSKLILVTNFVEQEIDNNQTIVTKLIGFEFIDKMEEEIRGAILSNNSTTTTNRSNSSSSSVNSNSINNASTRKLSYLSRVESNITILSGIFPFSSQVTSSLSSSSLSSFDNIMTDHSKVCRYCLSDDETSEWLAPCKCIGTMKWVHLSCFEQWLSFAPYAMKYSCAICSYVYRRQWKLKSYKNWHWPQFHLRITDLLGIYFDITLTYRIYRYFPRCLDNRVTFFLYASYLLLWKLVVLRIVMHLESIKNDNWKICQSLDDKTNSDDDNDDQFSQTNMKICRFCYVEGSNEVDWLRPCKCSGSMLWVHKQCFNFWLGKASGRSKIQCQICKFRYKKLLLLKPWKEWCLPDLHLSFVDVLELLFDAYFLYRMKFMHTINRPISLVVRILRTSYILHRFGFYVRVFSAVASSFFSVVIIDAV</sequence>
<dbReference type="Proteomes" id="UP000278627">
    <property type="component" value="Unassembled WGS sequence"/>
</dbReference>
<dbReference type="CDD" id="cd16495">
    <property type="entry name" value="RING_CH-C4HC3_MARCH"/>
    <property type="match status" value="1"/>
</dbReference>
<feature type="transmembrane region" description="Helical" evidence="11">
    <location>
        <begin position="437"/>
        <end position="455"/>
    </location>
</feature>
<feature type="region of interest" description="Disordered" evidence="10">
    <location>
        <begin position="84"/>
        <end position="104"/>
    </location>
</feature>
<evidence type="ECO:0000259" key="12">
    <source>
        <dbReference type="PROSITE" id="PS51292"/>
    </source>
</evidence>
<evidence type="ECO:0000256" key="7">
    <source>
        <dbReference type="ARBA" id="ARBA00022833"/>
    </source>
</evidence>
<evidence type="ECO:0000256" key="6">
    <source>
        <dbReference type="ARBA" id="ARBA00022786"/>
    </source>
</evidence>
<dbReference type="WBParaSite" id="BPAG_0001312501-mRNA-1">
    <property type="protein sequence ID" value="BPAG_0001312501-mRNA-1"/>
    <property type="gene ID" value="BPAG_0001312501"/>
</dbReference>
<dbReference type="SUPFAM" id="SSF57850">
    <property type="entry name" value="RING/U-box"/>
    <property type="match status" value="2"/>
</dbReference>
<keyword evidence="4" id="KW-0479">Metal-binding</keyword>
<evidence type="ECO:0000313" key="15">
    <source>
        <dbReference type="WBParaSite" id="BPAG_0001312501-mRNA-1"/>
    </source>
</evidence>
<keyword evidence="5" id="KW-0863">Zinc-finger</keyword>
<dbReference type="InterPro" id="IPR013083">
    <property type="entry name" value="Znf_RING/FYVE/PHD"/>
</dbReference>
<evidence type="ECO:0000256" key="9">
    <source>
        <dbReference type="ARBA" id="ARBA00023136"/>
    </source>
</evidence>
<reference evidence="13 14" key="2">
    <citation type="submission" date="2018-11" db="EMBL/GenBank/DDBJ databases">
        <authorList>
            <consortium name="Pathogen Informatics"/>
        </authorList>
    </citation>
    <scope>NUCLEOTIDE SEQUENCE [LARGE SCALE GENOMIC DNA]</scope>
</reference>
<feature type="transmembrane region" description="Helical" evidence="11">
    <location>
        <begin position="261"/>
        <end position="281"/>
    </location>
</feature>
<proteinExistence type="predicted"/>
<comment type="subcellular location">
    <subcellularLocation>
        <location evidence="1">Membrane</location>
        <topology evidence="1">Multi-pass membrane protein</topology>
    </subcellularLocation>
</comment>
<feature type="domain" description="RING-CH-type" evidence="12">
    <location>
        <begin position="151"/>
        <end position="214"/>
    </location>
</feature>
<evidence type="ECO:0000256" key="1">
    <source>
        <dbReference type="ARBA" id="ARBA00004141"/>
    </source>
</evidence>
<dbReference type="GO" id="GO:0016020">
    <property type="term" value="C:membrane"/>
    <property type="evidence" value="ECO:0007669"/>
    <property type="project" value="UniProtKB-SubCell"/>
</dbReference>
<keyword evidence="7" id="KW-0862">Zinc</keyword>
<dbReference type="STRING" id="6280.A0A158PSH9"/>
<protein>
    <submittedName>
        <fullName evidence="15">RING-CH-type domain-containing protein</fullName>
    </submittedName>
</protein>
<dbReference type="PROSITE" id="PS51292">
    <property type="entry name" value="ZF_RING_CH"/>
    <property type="match status" value="2"/>
</dbReference>
<evidence type="ECO:0000256" key="11">
    <source>
        <dbReference type="SAM" id="Phobius"/>
    </source>
</evidence>
<dbReference type="SMART" id="SM00744">
    <property type="entry name" value="RINGv"/>
    <property type="match status" value="2"/>
</dbReference>
<dbReference type="PANTHER" id="PTHR46065:SF3">
    <property type="entry name" value="FI20425P1"/>
    <property type="match status" value="1"/>
</dbReference>
<dbReference type="Pfam" id="PF12906">
    <property type="entry name" value="RINGv"/>
    <property type="match status" value="2"/>
</dbReference>